<protein>
    <submittedName>
        <fullName evidence="3">Flavin reductase family protein</fullName>
    </submittedName>
</protein>
<organism evidence="3 6">
    <name type="scientific">Phascolarctobacterium faecium</name>
    <dbReference type="NCBI Taxonomy" id="33025"/>
    <lineage>
        <taxon>Bacteria</taxon>
        <taxon>Bacillati</taxon>
        <taxon>Bacillota</taxon>
        <taxon>Negativicutes</taxon>
        <taxon>Acidaminococcales</taxon>
        <taxon>Acidaminococcaceae</taxon>
        <taxon>Phascolarctobacterium</taxon>
    </lineage>
</organism>
<evidence type="ECO:0000259" key="2">
    <source>
        <dbReference type="SMART" id="SM00903"/>
    </source>
</evidence>
<evidence type="ECO:0000313" key="6">
    <source>
        <dbReference type="Proteomes" id="UP000484547"/>
    </source>
</evidence>
<gene>
    <name evidence="3" type="ORF">GMD11_05215</name>
    <name evidence="4" type="ORF">GMD18_04860</name>
</gene>
<dbReference type="SMART" id="SM00903">
    <property type="entry name" value="Flavin_Reduct"/>
    <property type="match status" value="1"/>
</dbReference>
<dbReference type="OrthoDB" id="9791490at2"/>
<sequence length="167" mass="18459">MQNINAFDHAETILKVLAKGAFLTTAAGGRHNTMTIGWGALGNIWGKPVFTVMVRHSRYTHELIEAHNEFTVSFPLTAAFSKALGLCGSKSGRDMDKFAAAEITPAEGQTVKVPVIKGAGLHLECRIVEKREMAPENFDKALADRWYADKDWHTYYTGEITAAYLDK</sequence>
<evidence type="ECO:0000313" key="3">
    <source>
        <dbReference type="EMBL" id="MTT75668.1"/>
    </source>
</evidence>
<proteinExistence type="inferred from homology"/>
<dbReference type="EMBL" id="WNBW01000002">
    <property type="protein sequence ID" value="MTU03730.1"/>
    <property type="molecule type" value="Genomic_DNA"/>
</dbReference>
<dbReference type="PANTHER" id="PTHR43567:SF5">
    <property type="entry name" value="HYPOTHETICAL CYTOSOLIC PROTEIN"/>
    <property type="match status" value="1"/>
</dbReference>
<dbReference type="EMBL" id="WNBM01000002">
    <property type="protein sequence ID" value="MTT75668.1"/>
    <property type="molecule type" value="Genomic_DNA"/>
</dbReference>
<dbReference type="GO" id="GO:0016646">
    <property type="term" value="F:oxidoreductase activity, acting on the CH-NH group of donors, NAD or NADP as acceptor"/>
    <property type="evidence" value="ECO:0007669"/>
    <property type="project" value="UniProtKB-ARBA"/>
</dbReference>
<comment type="caution">
    <text evidence="3">The sequence shown here is derived from an EMBL/GenBank/DDBJ whole genome shotgun (WGS) entry which is preliminary data.</text>
</comment>
<dbReference type="RefSeq" id="WP_113077491.1">
    <property type="nucleotide sequence ID" value="NZ_AP019004.1"/>
</dbReference>
<keyword evidence="5" id="KW-1185">Reference proteome</keyword>
<evidence type="ECO:0000313" key="4">
    <source>
        <dbReference type="EMBL" id="MTU03730.1"/>
    </source>
</evidence>
<name>A0A3G9HCI7_9FIRM</name>
<comment type="similarity">
    <text evidence="1">Belongs to the flavoredoxin family.</text>
</comment>
<feature type="domain" description="Flavin reductase like" evidence="2">
    <location>
        <begin position="14"/>
        <end position="149"/>
    </location>
</feature>
<dbReference type="GO" id="GO:0010181">
    <property type="term" value="F:FMN binding"/>
    <property type="evidence" value="ECO:0007669"/>
    <property type="project" value="InterPro"/>
</dbReference>
<dbReference type="Gene3D" id="2.30.110.10">
    <property type="entry name" value="Electron Transport, Fmn-binding Protein, Chain A"/>
    <property type="match status" value="1"/>
</dbReference>
<dbReference type="InterPro" id="IPR002563">
    <property type="entry name" value="Flavin_Rdtase-like_dom"/>
</dbReference>
<dbReference type="AlphaFoldDB" id="A0A3G9HCI7"/>
<dbReference type="InterPro" id="IPR012349">
    <property type="entry name" value="Split_barrel_FMN-bd"/>
</dbReference>
<dbReference type="Proteomes" id="UP000443070">
    <property type="component" value="Unassembled WGS sequence"/>
</dbReference>
<evidence type="ECO:0000256" key="1">
    <source>
        <dbReference type="ARBA" id="ARBA00038054"/>
    </source>
</evidence>
<dbReference type="SUPFAM" id="SSF50475">
    <property type="entry name" value="FMN-binding split barrel"/>
    <property type="match status" value="1"/>
</dbReference>
<dbReference type="InterPro" id="IPR052174">
    <property type="entry name" value="Flavoredoxin"/>
</dbReference>
<dbReference type="GeneID" id="49405889"/>
<accession>A0A3G9HCI7</accession>
<dbReference type="PANTHER" id="PTHR43567">
    <property type="entry name" value="FLAVOREDOXIN-RELATED-RELATED"/>
    <property type="match status" value="1"/>
</dbReference>
<dbReference type="Pfam" id="PF01613">
    <property type="entry name" value="Flavin_Reduct"/>
    <property type="match status" value="1"/>
</dbReference>
<evidence type="ECO:0000313" key="5">
    <source>
        <dbReference type="Proteomes" id="UP000443070"/>
    </source>
</evidence>
<dbReference type="Proteomes" id="UP000484547">
    <property type="component" value="Unassembled WGS sequence"/>
</dbReference>
<reference evidence="5 6" key="1">
    <citation type="journal article" date="2019" name="Nat. Med.">
        <title>A library of human gut bacterial isolates paired with longitudinal multiomics data enables mechanistic microbiome research.</title>
        <authorList>
            <person name="Poyet M."/>
            <person name="Groussin M."/>
            <person name="Gibbons S.M."/>
            <person name="Avila-Pacheco J."/>
            <person name="Jiang X."/>
            <person name="Kearney S.M."/>
            <person name="Perrotta A.R."/>
            <person name="Berdy B."/>
            <person name="Zhao S."/>
            <person name="Lieberman T.D."/>
            <person name="Swanson P.K."/>
            <person name="Smith M."/>
            <person name="Roesemann S."/>
            <person name="Alexander J.E."/>
            <person name="Rich S.A."/>
            <person name="Livny J."/>
            <person name="Vlamakis H."/>
            <person name="Clish C."/>
            <person name="Bullock K."/>
            <person name="Deik A."/>
            <person name="Scott J."/>
            <person name="Pierce K.A."/>
            <person name="Xavier R.J."/>
            <person name="Alm E.J."/>
        </authorList>
    </citation>
    <scope>NUCLEOTIDE SEQUENCE [LARGE SCALE GENOMIC DNA]</scope>
    <source>
        <strain evidence="3 6">BIOML-A13</strain>
        <strain evidence="4 5">BIOML-A3</strain>
    </source>
</reference>